<keyword evidence="4" id="KW-1185">Reference proteome</keyword>
<comment type="caution">
    <text evidence="3">The sequence shown here is derived from an EMBL/GenBank/DDBJ whole genome shotgun (WGS) entry which is preliminary data.</text>
</comment>
<dbReference type="Proteomes" id="UP000712157">
    <property type="component" value="Unassembled WGS sequence"/>
</dbReference>
<feature type="region of interest" description="Disordered" evidence="1">
    <location>
        <begin position="1"/>
        <end position="20"/>
    </location>
</feature>
<gene>
    <name evidence="3" type="ORF">KTH89_16210</name>
</gene>
<feature type="transmembrane region" description="Helical" evidence="2">
    <location>
        <begin position="75"/>
        <end position="95"/>
    </location>
</feature>
<keyword evidence="2" id="KW-0472">Membrane</keyword>
<feature type="compositionally biased region" description="Basic and acidic residues" evidence="1">
    <location>
        <begin position="9"/>
        <end position="20"/>
    </location>
</feature>
<sequence length="117" mass="12892">MSNFNANEQDQKKAESIRRQYISREDNKMEQLQKLDNKVKAPGKVIAGILGIIGALVMGAGMALVMVWGNMTMGLALSIPGLIVALLAIPIYALITASRKKKYAFEIMRLSDSLMHQ</sequence>
<keyword evidence="2" id="KW-0812">Transmembrane</keyword>
<evidence type="ECO:0000313" key="4">
    <source>
        <dbReference type="Proteomes" id="UP000712157"/>
    </source>
</evidence>
<reference evidence="3" key="1">
    <citation type="submission" date="2021-06" db="EMBL/GenBank/DDBJ databases">
        <title>Description of novel taxa of the family Lachnospiraceae.</title>
        <authorList>
            <person name="Chaplin A.V."/>
            <person name="Sokolova S.R."/>
            <person name="Pikina A.P."/>
            <person name="Korzhanova M."/>
            <person name="Belova V."/>
            <person name="Korostin D."/>
            <person name="Efimov B.A."/>
        </authorList>
    </citation>
    <scope>NUCLEOTIDE SEQUENCE</scope>
    <source>
        <strain evidence="3">ASD5720</strain>
    </source>
</reference>
<evidence type="ECO:0000256" key="2">
    <source>
        <dbReference type="SAM" id="Phobius"/>
    </source>
</evidence>
<evidence type="ECO:0000256" key="1">
    <source>
        <dbReference type="SAM" id="MobiDB-lite"/>
    </source>
</evidence>
<protein>
    <submittedName>
        <fullName evidence="3">Uncharacterized protein</fullName>
    </submittedName>
</protein>
<organism evidence="3 4">
    <name type="scientific">Diplocloster agilis</name>
    <dbReference type="NCBI Taxonomy" id="2850323"/>
    <lineage>
        <taxon>Bacteria</taxon>
        <taxon>Bacillati</taxon>
        <taxon>Bacillota</taxon>
        <taxon>Clostridia</taxon>
        <taxon>Lachnospirales</taxon>
        <taxon>Lachnospiraceae</taxon>
        <taxon>Diplocloster</taxon>
    </lineage>
</organism>
<keyword evidence="2" id="KW-1133">Transmembrane helix</keyword>
<accession>A0A949K7Q2</accession>
<dbReference type="EMBL" id="JAHQCW010000029">
    <property type="protein sequence ID" value="MBU9738088.1"/>
    <property type="molecule type" value="Genomic_DNA"/>
</dbReference>
<dbReference type="RefSeq" id="WP_238722388.1">
    <property type="nucleotide sequence ID" value="NZ_JAHQCW010000029.1"/>
</dbReference>
<feature type="transmembrane region" description="Helical" evidence="2">
    <location>
        <begin position="45"/>
        <end position="69"/>
    </location>
</feature>
<dbReference type="AlphaFoldDB" id="A0A949K7Q2"/>
<proteinExistence type="predicted"/>
<evidence type="ECO:0000313" key="3">
    <source>
        <dbReference type="EMBL" id="MBU9738088.1"/>
    </source>
</evidence>
<name>A0A949K7Q2_9FIRM</name>